<sequence length="434" mass="49958">MATTTKSIMKRLKQVVQQAQKKIDLETAQNPELRRAIHIVESFLKRSGRVCYGGQAINVQLPAKHQFYNLETSLPDYDFFSPDEKLDTDKIIGELREAGFEEISKRVGIHEGTMKLYVNYTPIADITQINSDFYNKIHEKSVIVNGIRYADPVFLRMMAYLELSRPRGMLSRWDKVFERLSLLDAAQPLHRCKGADKMHILENEKSAELRVKLIQYLLKNNRVFMGADIHALYQTSGSGRTANSRMKFLLQGHSPTVFMSSDAALDANILSEDLNLRAKDIFGYQNILPPMIALYKGDLLVCLIVQEEACHSFVVLPLTKGREMRMASLDTLLTFLIGLYYRDESIIMTTQSLLCWIRYYIDVSMRYRLQPTTMVPSFPVECSGYQTTFASLLRAKAARIEAVRQKVVSDISSITRRRSVVERRIQKNTRRRRY</sequence>
<evidence type="ECO:0000256" key="7">
    <source>
        <dbReference type="ARBA" id="ARBA00023163"/>
    </source>
</evidence>
<name>A0A6C0K3W5_9ZZZZ</name>
<keyword evidence="3" id="KW-0808">Transferase</keyword>
<keyword evidence="6" id="KW-0946">Virion</keyword>
<keyword evidence="4" id="KW-0547">Nucleotide-binding</keyword>
<evidence type="ECO:0000256" key="1">
    <source>
        <dbReference type="ARBA" id="ARBA00004328"/>
    </source>
</evidence>
<evidence type="ECO:0000256" key="6">
    <source>
        <dbReference type="ARBA" id="ARBA00022844"/>
    </source>
</evidence>
<organism evidence="10">
    <name type="scientific">viral metagenome</name>
    <dbReference type="NCBI Taxonomy" id="1070528"/>
    <lineage>
        <taxon>unclassified sequences</taxon>
        <taxon>metagenomes</taxon>
        <taxon>organismal metagenomes</taxon>
    </lineage>
</organism>
<evidence type="ECO:0000256" key="4">
    <source>
        <dbReference type="ARBA" id="ARBA00022741"/>
    </source>
</evidence>
<dbReference type="GO" id="GO:0044423">
    <property type="term" value="C:virion component"/>
    <property type="evidence" value="ECO:0007669"/>
    <property type="project" value="UniProtKB-KW"/>
</dbReference>
<keyword evidence="2" id="KW-0507">mRNA processing</keyword>
<evidence type="ECO:0000313" key="10">
    <source>
        <dbReference type="EMBL" id="QHU12419.1"/>
    </source>
</evidence>
<comment type="subcellular location">
    <subcellularLocation>
        <location evidence="1">Virion</location>
    </subcellularLocation>
</comment>
<keyword evidence="5" id="KW-0067">ATP-binding</keyword>
<dbReference type="GO" id="GO:0016740">
    <property type="term" value="F:transferase activity"/>
    <property type="evidence" value="ECO:0007669"/>
    <property type="project" value="UniProtKB-KW"/>
</dbReference>
<dbReference type="AlphaFoldDB" id="A0A6C0K3W5"/>
<proteinExistence type="predicted"/>
<dbReference type="InterPro" id="IPR045355">
    <property type="entry name" value="PolyA_pol_cat_su"/>
</dbReference>
<reference evidence="10" key="1">
    <citation type="journal article" date="2020" name="Nature">
        <title>Giant virus diversity and host interactions through global metagenomics.</title>
        <authorList>
            <person name="Schulz F."/>
            <person name="Roux S."/>
            <person name="Paez-Espino D."/>
            <person name="Jungbluth S."/>
            <person name="Walsh D.A."/>
            <person name="Denef V.J."/>
            <person name="McMahon K.D."/>
            <person name="Konstantinidis K.T."/>
            <person name="Eloe-Fadrosh E.A."/>
            <person name="Kyrpides N.C."/>
            <person name="Woyke T."/>
        </authorList>
    </citation>
    <scope>NUCLEOTIDE SEQUENCE</scope>
    <source>
        <strain evidence="10">GVMAG-S-1101171-110</strain>
    </source>
</reference>
<evidence type="ECO:0000256" key="3">
    <source>
        <dbReference type="ARBA" id="ARBA00022679"/>
    </source>
</evidence>
<evidence type="ECO:0000259" key="9">
    <source>
        <dbReference type="Pfam" id="PF19244"/>
    </source>
</evidence>
<accession>A0A6C0K3W5</accession>
<evidence type="ECO:0000256" key="2">
    <source>
        <dbReference type="ARBA" id="ARBA00022664"/>
    </source>
</evidence>
<feature type="coiled-coil region" evidence="8">
    <location>
        <begin position="9"/>
        <end position="36"/>
    </location>
</feature>
<keyword evidence="7" id="KW-0804">Transcription</keyword>
<feature type="domain" description="Poly(A) polymerase catalytic subunit" evidence="9">
    <location>
        <begin position="38"/>
        <end position="166"/>
    </location>
</feature>
<keyword evidence="8" id="KW-0175">Coiled coil</keyword>
<dbReference type="EMBL" id="MN740799">
    <property type="protein sequence ID" value="QHU12419.1"/>
    <property type="molecule type" value="Genomic_DNA"/>
</dbReference>
<dbReference type="GO" id="GO:0006397">
    <property type="term" value="P:mRNA processing"/>
    <property type="evidence" value="ECO:0007669"/>
    <property type="project" value="UniProtKB-KW"/>
</dbReference>
<evidence type="ECO:0000256" key="8">
    <source>
        <dbReference type="SAM" id="Coils"/>
    </source>
</evidence>
<evidence type="ECO:0000256" key="5">
    <source>
        <dbReference type="ARBA" id="ARBA00022840"/>
    </source>
</evidence>
<protein>
    <recommendedName>
        <fullName evidence="9">Poly(A) polymerase catalytic subunit domain-containing protein</fullName>
    </recommendedName>
</protein>
<dbReference type="Pfam" id="PF19244">
    <property type="entry name" value="Poly_A_pol_cat"/>
    <property type="match status" value="1"/>
</dbReference>
<dbReference type="GO" id="GO:0005524">
    <property type="term" value="F:ATP binding"/>
    <property type="evidence" value="ECO:0007669"/>
    <property type="project" value="UniProtKB-KW"/>
</dbReference>